<protein>
    <submittedName>
        <fullName evidence="2">Uncharacterized protein</fullName>
    </submittedName>
</protein>
<dbReference type="AlphaFoldDB" id="S8ELQ8"/>
<evidence type="ECO:0000313" key="3">
    <source>
        <dbReference type="Proteomes" id="UP000015241"/>
    </source>
</evidence>
<feature type="compositionally biased region" description="Polar residues" evidence="1">
    <location>
        <begin position="109"/>
        <end position="126"/>
    </location>
</feature>
<dbReference type="InParanoid" id="S8ELQ8"/>
<proteinExistence type="predicted"/>
<sequence>MSTTIDYHSPMVADIELKDEIILAMANELRQLRQQLLEHTNVPLRPRRADEQHGDEMTLDSLRCQLDDVLCTREKERTLHTETLNSVVAELASLRKRYEETKRALEAGQWSTNTQTRPSGSSTESPMDTDTETIAEEEFQVASFLSTHGTQASGHFPPVDFYESPVGVNLWAALRKELSDTPVLDRVLHPDIVIWQGGHLGARRCLLLYPSQRFTLSDKSTKAEGCTQSLEQGATREIICKVDKTWGYCGTYKCVGILNASEEDVNQLDPPHTIMNGIMQRTVTFAAKGAIPAHVGKLVREMYRSGTLSLRCYGMELVDRVEALDDALETCAIRRTDAKRPSDGEEEGSRKKQKSL</sequence>
<feature type="compositionally biased region" description="Basic and acidic residues" evidence="1">
    <location>
        <begin position="335"/>
        <end position="350"/>
    </location>
</feature>
<organism evidence="2 3">
    <name type="scientific">Fomitopsis schrenkii</name>
    <name type="common">Brown rot fungus</name>
    <dbReference type="NCBI Taxonomy" id="2126942"/>
    <lineage>
        <taxon>Eukaryota</taxon>
        <taxon>Fungi</taxon>
        <taxon>Dikarya</taxon>
        <taxon>Basidiomycota</taxon>
        <taxon>Agaricomycotina</taxon>
        <taxon>Agaricomycetes</taxon>
        <taxon>Polyporales</taxon>
        <taxon>Fomitopsis</taxon>
    </lineage>
</organism>
<dbReference type="Proteomes" id="UP000015241">
    <property type="component" value="Unassembled WGS sequence"/>
</dbReference>
<feature type="region of interest" description="Disordered" evidence="1">
    <location>
        <begin position="335"/>
        <end position="356"/>
    </location>
</feature>
<dbReference type="EMBL" id="KE504127">
    <property type="protein sequence ID" value="EPT04229.1"/>
    <property type="molecule type" value="Genomic_DNA"/>
</dbReference>
<dbReference type="OrthoDB" id="2788547at2759"/>
<keyword evidence="3" id="KW-1185">Reference proteome</keyword>
<evidence type="ECO:0000313" key="2">
    <source>
        <dbReference type="EMBL" id="EPT04229.1"/>
    </source>
</evidence>
<dbReference type="HOGENOM" id="CLU_778529_0_0_1"/>
<accession>S8ELQ8</accession>
<reference evidence="2 3" key="1">
    <citation type="journal article" date="2012" name="Science">
        <title>The Paleozoic origin of enzymatic lignin decomposition reconstructed from 31 fungal genomes.</title>
        <authorList>
            <person name="Floudas D."/>
            <person name="Binder M."/>
            <person name="Riley R."/>
            <person name="Barry K."/>
            <person name="Blanchette R.A."/>
            <person name="Henrissat B."/>
            <person name="Martinez A.T."/>
            <person name="Otillar R."/>
            <person name="Spatafora J.W."/>
            <person name="Yadav J.S."/>
            <person name="Aerts A."/>
            <person name="Benoit I."/>
            <person name="Boyd A."/>
            <person name="Carlson A."/>
            <person name="Copeland A."/>
            <person name="Coutinho P.M."/>
            <person name="de Vries R.P."/>
            <person name="Ferreira P."/>
            <person name="Findley K."/>
            <person name="Foster B."/>
            <person name="Gaskell J."/>
            <person name="Glotzer D."/>
            <person name="Gorecki P."/>
            <person name="Heitman J."/>
            <person name="Hesse C."/>
            <person name="Hori C."/>
            <person name="Igarashi K."/>
            <person name="Jurgens J.A."/>
            <person name="Kallen N."/>
            <person name="Kersten P."/>
            <person name="Kohler A."/>
            <person name="Kuees U."/>
            <person name="Kumar T.K.A."/>
            <person name="Kuo A."/>
            <person name="LaButti K."/>
            <person name="Larrondo L.F."/>
            <person name="Lindquist E."/>
            <person name="Ling A."/>
            <person name="Lombard V."/>
            <person name="Lucas S."/>
            <person name="Lundell T."/>
            <person name="Martin R."/>
            <person name="McLaughlin D.J."/>
            <person name="Morgenstern I."/>
            <person name="Morin E."/>
            <person name="Murat C."/>
            <person name="Nagy L.G."/>
            <person name="Nolan M."/>
            <person name="Ohm R.A."/>
            <person name="Patyshakuliyeva A."/>
            <person name="Rokas A."/>
            <person name="Ruiz-Duenas F.J."/>
            <person name="Sabat G."/>
            <person name="Salamov A."/>
            <person name="Samejima M."/>
            <person name="Schmutz J."/>
            <person name="Slot J.C."/>
            <person name="St John F."/>
            <person name="Stenlid J."/>
            <person name="Sun H."/>
            <person name="Sun S."/>
            <person name="Syed K."/>
            <person name="Tsang A."/>
            <person name="Wiebenga A."/>
            <person name="Young D."/>
            <person name="Pisabarro A."/>
            <person name="Eastwood D.C."/>
            <person name="Martin F."/>
            <person name="Cullen D."/>
            <person name="Grigoriev I.V."/>
            <person name="Hibbett D.S."/>
        </authorList>
    </citation>
    <scope>NUCLEOTIDE SEQUENCE</scope>
    <source>
        <strain evidence="3">FP-58527</strain>
    </source>
</reference>
<feature type="region of interest" description="Disordered" evidence="1">
    <location>
        <begin position="105"/>
        <end position="130"/>
    </location>
</feature>
<evidence type="ECO:0000256" key="1">
    <source>
        <dbReference type="SAM" id="MobiDB-lite"/>
    </source>
</evidence>
<gene>
    <name evidence="2" type="ORF">FOMPIDRAFT_1046102</name>
</gene>
<name>S8ELQ8_FOMSC</name>